<comment type="caution">
    <text evidence="1">The sequence shown here is derived from an EMBL/GenBank/DDBJ whole genome shotgun (WGS) entry which is preliminary data.</text>
</comment>
<dbReference type="OrthoDB" id="3384902at2"/>
<keyword evidence="2" id="KW-1185">Reference proteome</keyword>
<evidence type="ECO:0000313" key="2">
    <source>
        <dbReference type="Proteomes" id="UP000245683"/>
    </source>
</evidence>
<sequence length="160" mass="17797">MIEPSPVTRSSLRHVLPMVAPMPMAELPTRTWSDEQWERIKLGYEARGMDEKWNVFVEDQVAFLHRSWTGNGIFEASFSPVGGGWRISAAVVESDPSRYRRSSDRYDRVMVELVLSAIVLGEPAVDLRAELVALTSQESGRTDLPAGLVEHSALGLRSTA</sequence>
<dbReference type="EMBL" id="QGSV01000350">
    <property type="protein sequence ID" value="PWU44190.1"/>
    <property type="molecule type" value="Genomic_DNA"/>
</dbReference>
<dbReference type="RefSeq" id="WP_109947417.1">
    <property type="nucleotide sequence ID" value="NZ_QGGF01000283.1"/>
</dbReference>
<protein>
    <submittedName>
        <fullName evidence="1">Uncharacterized protein</fullName>
    </submittedName>
</protein>
<proteinExistence type="predicted"/>
<reference evidence="2" key="1">
    <citation type="submission" date="2018-05" db="EMBL/GenBank/DDBJ databases">
        <title>Micromonospora globispora sp. nov. and Micromonospora rugosa sp. nov., isolated from marine sediment.</title>
        <authorList>
            <person name="Carro L."/>
            <person name="Aysel V."/>
            <person name="Cetin D."/>
            <person name="Igual J.M."/>
            <person name="Klenk H.-P."/>
            <person name="Trujillo M.E."/>
            <person name="Sahin N."/>
        </authorList>
    </citation>
    <scope>NUCLEOTIDE SEQUENCE [LARGE SCALE GENOMIC DNA]</scope>
    <source>
        <strain evidence="2">S2904</strain>
    </source>
</reference>
<evidence type="ECO:0000313" key="1">
    <source>
        <dbReference type="EMBL" id="PWU44190.1"/>
    </source>
</evidence>
<name>A0A317JUZ5_9ACTN</name>
<dbReference type="Proteomes" id="UP000245683">
    <property type="component" value="Unassembled WGS sequence"/>
</dbReference>
<accession>A0A317JUZ5</accession>
<organism evidence="1 2">
    <name type="scientific">Micromonospora globispora</name>
    <dbReference type="NCBI Taxonomy" id="1450148"/>
    <lineage>
        <taxon>Bacteria</taxon>
        <taxon>Bacillati</taxon>
        <taxon>Actinomycetota</taxon>
        <taxon>Actinomycetes</taxon>
        <taxon>Micromonosporales</taxon>
        <taxon>Micromonosporaceae</taxon>
        <taxon>Micromonospora</taxon>
    </lineage>
</organism>
<gene>
    <name evidence="1" type="ORF">DLJ46_27295</name>
</gene>
<dbReference type="AlphaFoldDB" id="A0A317JUZ5"/>